<proteinExistence type="predicted"/>
<dbReference type="InterPro" id="IPR036179">
    <property type="entry name" value="Ig-like_dom_sf"/>
</dbReference>
<sequence>MLTILTNIDNNLFSFRPMPDITWQKGTLNKGTRNLVNGPKYVMSNFNKRLTIKNLNTADNGNYVCTISRAANSKIHQATLTVIETPVIKDLYPANQVRHIGNFTILTCMVTGTFSNARFSVNWYRNGVRLSQSSRITMRYRTHGGYRNYTLNVTKLNKDVDSGMYQCFAKNDGGEDMAYTAVNVQSKSAQIYINRLSSSELL</sequence>
<keyword evidence="2" id="KW-1015">Disulfide bond</keyword>
<comment type="caution">
    <text evidence="3">The sequence shown here is derived from an EMBL/GenBank/DDBJ whole genome shotgun (WGS) entry which is preliminary data.</text>
</comment>
<organism evidence="3 4">
    <name type="scientific">Paramuricea clavata</name>
    <name type="common">Red gorgonian</name>
    <name type="synonym">Violescent sea-whip</name>
    <dbReference type="NCBI Taxonomy" id="317549"/>
    <lineage>
        <taxon>Eukaryota</taxon>
        <taxon>Metazoa</taxon>
        <taxon>Cnidaria</taxon>
        <taxon>Anthozoa</taxon>
        <taxon>Octocorallia</taxon>
        <taxon>Malacalcyonacea</taxon>
        <taxon>Plexauridae</taxon>
        <taxon>Paramuricea</taxon>
    </lineage>
</organism>
<keyword evidence="1" id="KW-0677">Repeat</keyword>
<dbReference type="PANTHER" id="PTHR44170">
    <property type="entry name" value="PROTEIN SIDEKICK"/>
    <property type="match status" value="1"/>
</dbReference>
<evidence type="ECO:0000256" key="2">
    <source>
        <dbReference type="ARBA" id="ARBA00023157"/>
    </source>
</evidence>
<dbReference type="OrthoDB" id="5988528at2759"/>
<dbReference type="GO" id="GO:0007411">
    <property type="term" value="P:axon guidance"/>
    <property type="evidence" value="ECO:0007669"/>
    <property type="project" value="TreeGrafter"/>
</dbReference>
<dbReference type="Pfam" id="PF07679">
    <property type="entry name" value="I-set"/>
    <property type="match status" value="2"/>
</dbReference>
<keyword evidence="4" id="KW-1185">Reference proteome</keyword>
<gene>
    <name evidence="3" type="ORF">PACLA_8A079362</name>
</gene>
<dbReference type="Gene3D" id="2.60.40.10">
    <property type="entry name" value="Immunoglobulins"/>
    <property type="match status" value="2"/>
</dbReference>
<dbReference type="InterPro" id="IPR003598">
    <property type="entry name" value="Ig_sub2"/>
</dbReference>
<dbReference type="InterPro" id="IPR003599">
    <property type="entry name" value="Ig_sub"/>
</dbReference>
<evidence type="ECO:0000313" key="3">
    <source>
        <dbReference type="EMBL" id="CAB4045898.1"/>
    </source>
</evidence>
<protein>
    <submittedName>
        <fullName evidence="3">Down syndrome cell adhesion molecule 1</fullName>
    </submittedName>
</protein>
<name>A0A6S7KP41_PARCT</name>
<dbReference type="SUPFAM" id="SSF48726">
    <property type="entry name" value="Immunoglobulin"/>
    <property type="match status" value="2"/>
</dbReference>
<reference evidence="3" key="1">
    <citation type="submission" date="2020-04" db="EMBL/GenBank/DDBJ databases">
        <authorList>
            <person name="Alioto T."/>
            <person name="Alioto T."/>
            <person name="Gomez Garrido J."/>
        </authorList>
    </citation>
    <scope>NUCLEOTIDE SEQUENCE</scope>
    <source>
        <strain evidence="3">A484AB</strain>
    </source>
</reference>
<evidence type="ECO:0000256" key="1">
    <source>
        <dbReference type="ARBA" id="ARBA00022737"/>
    </source>
</evidence>
<dbReference type="GO" id="GO:0005886">
    <property type="term" value="C:plasma membrane"/>
    <property type="evidence" value="ECO:0007669"/>
    <property type="project" value="TreeGrafter"/>
</dbReference>
<dbReference type="AlphaFoldDB" id="A0A6S7KP41"/>
<dbReference type="PANTHER" id="PTHR44170:SF49">
    <property type="entry name" value="PROTEIN SIDEKICK-1 ISOFORM X1"/>
    <property type="match status" value="1"/>
</dbReference>
<dbReference type="SMART" id="SM00409">
    <property type="entry name" value="IG"/>
    <property type="match status" value="2"/>
</dbReference>
<dbReference type="Proteomes" id="UP001152795">
    <property type="component" value="Unassembled WGS sequence"/>
</dbReference>
<dbReference type="GO" id="GO:0098632">
    <property type="term" value="F:cell-cell adhesion mediator activity"/>
    <property type="evidence" value="ECO:0007669"/>
    <property type="project" value="TreeGrafter"/>
</dbReference>
<dbReference type="InterPro" id="IPR007110">
    <property type="entry name" value="Ig-like_dom"/>
</dbReference>
<dbReference type="SMART" id="SM00408">
    <property type="entry name" value="IGc2"/>
    <property type="match status" value="2"/>
</dbReference>
<dbReference type="EMBL" id="CACRXK020043070">
    <property type="protein sequence ID" value="CAB4045898.1"/>
    <property type="molecule type" value="Genomic_DNA"/>
</dbReference>
<dbReference type="InterPro" id="IPR013098">
    <property type="entry name" value="Ig_I-set"/>
</dbReference>
<evidence type="ECO:0000313" key="4">
    <source>
        <dbReference type="Proteomes" id="UP001152795"/>
    </source>
</evidence>
<dbReference type="PROSITE" id="PS50835">
    <property type="entry name" value="IG_LIKE"/>
    <property type="match status" value="2"/>
</dbReference>
<accession>A0A6S7KP41</accession>
<dbReference type="GO" id="GO:0030424">
    <property type="term" value="C:axon"/>
    <property type="evidence" value="ECO:0007669"/>
    <property type="project" value="TreeGrafter"/>
</dbReference>
<dbReference type="InterPro" id="IPR013783">
    <property type="entry name" value="Ig-like_fold"/>
</dbReference>